<sequence length="214" mass="25236">MSHLLNFSREFVAHIVRILDFIKSTLRKIYYNNVESTNTKSNYIRAVVGRGPSYYQRYGTACIAIPINSLGEFSFKWQIKAIKPRDRLNFGCKQMMMNNKIECTFCKNIHWLKNCQNVFTCPVLCEYQFSLCFNTNGNDFIRTVQYYSQKQLKIVEDYKRRKNDGKVFLNNQAFPRQNVDRFYRSNMASLNRNGSHFPPISMFSAFVNKYGKPI</sequence>
<proteinExistence type="predicted"/>
<comment type="caution">
    <text evidence="1">The sequence shown here is derived from an EMBL/GenBank/DDBJ whole genome shotgun (WGS) entry which is preliminary data.</text>
</comment>
<name>A0A9Q0RKS2_BLOTA</name>
<dbReference type="AlphaFoldDB" id="A0A9Q0RKS2"/>
<dbReference type="Proteomes" id="UP001142055">
    <property type="component" value="Chromosome 2"/>
</dbReference>
<gene>
    <name evidence="1" type="ORF">RDWZM_005330</name>
</gene>
<reference evidence="1" key="1">
    <citation type="submission" date="2022-12" db="EMBL/GenBank/DDBJ databases">
        <title>Genome assemblies of Blomia tropicalis.</title>
        <authorList>
            <person name="Cui Y."/>
        </authorList>
    </citation>
    <scope>NUCLEOTIDE SEQUENCE</scope>
    <source>
        <tissue evidence="1">Adult mites</tissue>
    </source>
</reference>
<evidence type="ECO:0000313" key="1">
    <source>
        <dbReference type="EMBL" id="KAJ6219518.1"/>
    </source>
</evidence>
<dbReference type="EMBL" id="JAPWDV010000002">
    <property type="protein sequence ID" value="KAJ6219518.1"/>
    <property type="molecule type" value="Genomic_DNA"/>
</dbReference>
<evidence type="ECO:0000313" key="2">
    <source>
        <dbReference type="Proteomes" id="UP001142055"/>
    </source>
</evidence>
<keyword evidence="2" id="KW-1185">Reference proteome</keyword>
<organism evidence="1 2">
    <name type="scientific">Blomia tropicalis</name>
    <name type="common">Mite</name>
    <dbReference type="NCBI Taxonomy" id="40697"/>
    <lineage>
        <taxon>Eukaryota</taxon>
        <taxon>Metazoa</taxon>
        <taxon>Ecdysozoa</taxon>
        <taxon>Arthropoda</taxon>
        <taxon>Chelicerata</taxon>
        <taxon>Arachnida</taxon>
        <taxon>Acari</taxon>
        <taxon>Acariformes</taxon>
        <taxon>Sarcoptiformes</taxon>
        <taxon>Astigmata</taxon>
        <taxon>Glycyphagoidea</taxon>
        <taxon>Echimyopodidae</taxon>
        <taxon>Blomia</taxon>
    </lineage>
</organism>
<protein>
    <submittedName>
        <fullName evidence="1">Uncharacterized protein</fullName>
    </submittedName>
</protein>
<accession>A0A9Q0RKS2</accession>